<feature type="region of interest" description="Disordered" evidence="1">
    <location>
        <begin position="244"/>
        <end position="263"/>
    </location>
</feature>
<feature type="compositionally biased region" description="Polar residues" evidence="1">
    <location>
        <begin position="544"/>
        <end position="567"/>
    </location>
</feature>
<feature type="region of interest" description="Disordered" evidence="1">
    <location>
        <begin position="1645"/>
        <end position="1664"/>
    </location>
</feature>
<evidence type="ECO:0000313" key="3">
    <source>
        <dbReference type="Proteomes" id="UP001152562"/>
    </source>
</evidence>
<proteinExistence type="predicted"/>
<evidence type="ECO:0000313" key="2">
    <source>
        <dbReference type="EMBL" id="CAH3880685.1"/>
    </source>
</evidence>
<name>A0A9P0SM07_PIEBR</name>
<feature type="region of interest" description="Disordered" evidence="1">
    <location>
        <begin position="530"/>
        <end position="567"/>
    </location>
</feature>
<dbReference type="EMBL" id="CALOZG010000001">
    <property type="protein sequence ID" value="CAH3880685.1"/>
    <property type="molecule type" value="Genomic_DNA"/>
</dbReference>
<feature type="region of interest" description="Disordered" evidence="1">
    <location>
        <begin position="1736"/>
        <end position="1782"/>
    </location>
</feature>
<feature type="region of interest" description="Disordered" evidence="1">
    <location>
        <begin position="454"/>
        <end position="478"/>
    </location>
</feature>
<sequence>MPLRAPHRRISPRTKRRCRAIKEFFKKTIGTLSQTDSRTHSSIELSVSDLQSKIDIIEQHLDKVSKHCRDLSFLEHNFRKGESTTSHEIKQTTPSKPACESSRTRDIETKILYETPRRNYTKSHKSQSMSKWGSDEIIMNDNKHFHKVCNKEYVVERPCNIPKNPECRFKHFKPISHPKSKRDNNINEDNLKRVYSSISLQSPRESYNKDTCQSRYQDSHRRHRKIAKGIENVILRECEDTGRLKPDNKKDTERRKTRKKSHHYSNVDKDFIADIIRKQYKPVKLFGRRLSDFSQFSAPVCRDQEFTIRNDVMEGSELCSCCFEGHRKVRHRHCERYNLSDMRSICDARLYSSKQQRRYKQSHITNYNDSNLYDLVPVKEKSSPKSRRKFIEENNKRHERFREVLPSPRTNRPRLNLTAQRYAYDDMILPNVTHRSLRKKPPLEVIDDYSDLSRYRQMRRDQGPNKTQDGGTLSSLQYPNIEPEHVNINNETMHTQVTSCTVDKTDKALCEIKDILQSFLHEIKRESIHSHSEMSSKSIKQSQTQVNDQSNSHTTPKINQSSFINNSSAQYPPPPIVPSFNPCCYPVLPICPINYSPNSFMVPSPSYTCATCTHNCQENVSYDNNVNKTSVPSCHHETQELIKEIYKCVARNGNCTHARRASNENVRQIKVEKKILTSRSVGSSKASKHDAMVETPKMKCHSKSCEAIGSRMTSESCYSTNPTLSDTVIEKLNLQTSRSSSETEMEKTCEAKKNKISKVLNRFGLFKRKKKDVIEEVSESESTIEVEVMPHTRPPFKQNILNYNVHAQECFNRPRKARCCPAHDSLQEYACGNDYVSQEFTYDICKHGQHPQAHSTPQRCPMLRAPTCCHDHNHHDPPQIPQVPLCLKEIEVKSIGTQSDRKLSLLPRFKKKVQSAQMQLQQHSTITTQTPKERNIILNWEKLKQKATKNVSSNSDPLKFSIKTQKELALGDTKMRNAMLKKLFYKRNPFSPRNLIVRTLLGKDKSSWGDPPRMYKPRNSASQTEVKIISCIPIDVTDLQQKIVNLEKELQDVKGSDKNITSGDVSKRAKTSEKTTAFNATVPETCLRGPEIYDSKANIDKSVNPDKQSKNIFCPNQQDSDVSFVFSALSLGSCGQQTKTIGDTDCSKQPIQQSKRRNIFRRKRKVAREEKQKPKTHFVYYAETINPLLLSRNLKSQAKPQIKKDIFSTHLSKIMRKQYDSRFGIEEFSDTSHFTRPICKDIDSPVRNDSDICSCCYGRFQNIDNYMGNGINLMIERDRSYVKTKDFNKGYYDSKFYDIVPVKEISESSVKKHQKAIPKTFNNMNCHKTPRNKYQIDPITLNYRAETYRRYQTRQDVHQNEPIPSHSKRQKYLQKKNLVYEDTSRSFSVNCGSIYTKRVLSPKVTVTRDQAMTNERENHITFNINSKDNLGKTSKSIQLEVDLLNDTKTETMLNQIKSILQSVLTEVKTNTQLNKGETVKKDAIVQKGSSENNITKDSANHFTYTAANPSFYSPYAQAYMPFGRVCFDNIPCQPVKCVQNSPYFMQSCQGRCKCSCQRKDNCFFKCDTPNAITTATNTNSHTTETNNLIQEIYKSVALNLDYLPKNNYSSSNYDNEKSETDMKSMVGESKVAKSDKEIEALLSMCTETSSQSEEKETKETLTDKKTNQEPIESKLYHLYRLEERNNIRNDNIRKQDLGHTYGDTESHSTVGPRSLNEKNKKGFFDRIAKFLRRRKVSQHDDNVGEEDCESSEESETDEYETVYSGSVNGSRDNNPPPHRTIYTKKKPRINIQVNGKRIRRSPYMEQEYRRHWNEDLTFGQNEQKDARDQAVTSKSVRYQKQYAPYRSNYEARSVIIHRDSSHDLAQYENAKEKKGFLKKHKLGLRCGEHWKNLILDN</sequence>
<evidence type="ECO:0000256" key="1">
    <source>
        <dbReference type="SAM" id="MobiDB-lite"/>
    </source>
</evidence>
<feature type="compositionally biased region" description="Basic and acidic residues" evidence="1">
    <location>
        <begin position="244"/>
        <end position="254"/>
    </location>
</feature>
<feature type="region of interest" description="Disordered" evidence="1">
    <location>
        <begin position="198"/>
        <end position="222"/>
    </location>
</feature>
<protein>
    <submittedName>
        <fullName evidence="2">Uncharacterized protein</fullName>
    </submittedName>
</protein>
<gene>
    <name evidence="2" type="ORF">PIBRA_LOCUS661</name>
</gene>
<feature type="compositionally biased region" description="Polar residues" evidence="1">
    <location>
        <begin position="198"/>
        <end position="216"/>
    </location>
</feature>
<feature type="compositionally biased region" description="Basic and acidic residues" evidence="1">
    <location>
        <begin position="454"/>
        <end position="463"/>
    </location>
</feature>
<reference evidence="2" key="1">
    <citation type="submission" date="2022-05" db="EMBL/GenBank/DDBJ databases">
        <authorList>
            <person name="Okamura Y."/>
        </authorList>
    </citation>
    <scope>NUCLEOTIDE SEQUENCE</scope>
</reference>
<keyword evidence="3" id="KW-1185">Reference proteome</keyword>
<feature type="region of interest" description="Disordered" evidence="1">
    <location>
        <begin position="82"/>
        <end position="105"/>
    </location>
</feature>
<accession>A0A9P0SM07</accession>
<feature type="compositionally biased region" description="Polar residues" evidence="1">
    <location>
        <begin position="464"/>
        <end position="478"/>
    </location>
</feature>
<organism evidence="2 3">
    <name type="scientific">Pieris brassicae</name>
    <name type="common">White butterfly</name>
    <name type="synonym">Large white butterfly</name>
    <dbReference type="NCBI Taxonomy" id="7116"/>
    <lineage>
        <taxon>Eukaryota</taxon>
        <taxon>Metazoa</taxon>
        <taxon>Ecdysozoa</taxon>
        <taxon>Arthropoda</taxon>
        <taxon>Hexapoda</taxon>
        <taxon>Insecta</taxon>
        <taxon>Pterygota</taxon>
        <taxon>Neoptera</taxon>
        <taxon>Endopterygota</taxon>
        <taxon>Lepidoptera</taxon>
        <taxon>Glossata</taxon>
        <taxon>Ditrysia</taxon>
        <taxon>Papilionoidea</taxon>
        <taxon>Pieridae</taxon>
        <taxon>Pierinae</taxon>
        <taxon>Pieris</taxon>
    </lineage>
</organism>
<feature type="compositionally biased region" description="Acidic residues" evidence="1">
    <location>
        <begin position="1743"/>
        <end position="1760"/>
    </location>
</feature>
<dbReference type="Proteomes" id="UP001152562">
    <property type="component" value="Unassembled WGS sequence"/>
</dbReference>
<feature type="compositionally biased region" description="Basic and acidic residues" evidence="1">
    <location>
        <begin position="1652"/>
        <end position="1664"/>
    </location>
</feature>
<comment type="caution">
    <text evidence="2">The sequence shown here is derived from an EMBL/GenBank/DDBJ whole genome shotgun (WGS) entry which is preliminary data.</text>
</comment>